<proteinExistence type="predicted"/>
<dbReference type="Gene3D" id="2.40.10.10">
    <property type="entry name" value="Trypsin-like serine proteases"/>
    <property type="match status" value="2"/>
</dbReference>
<dbReference type="RefSeq" id="WP_121059278.1">
    <property type="nucleotide sequence ID" value="NZ_RCDB01000002.1"/>
</dbReference>
<protein>
    <submittedName>
        <fullName evidence="6">Colicin V production protein</fullName>
    </submittedName>
</protein>
<dbReference type="PANTHER" id="PTHR43019">
    <property type="entry name" value="SERINE ENDOPROTEASE DEGS"/>
    <property type="match status" value="1"/>
</dbReference>
<dbReference type="AlphaFoldDB" id="A0A498C9S7"/>
<dbReference type="PRINTS" id="PR00834">
    <property type="entry name" value="PROTEASES2C"/>
</dbReference>
<evidence type="ECO:0000256" key="1">
    <source>
        <dbReference type="ARBA" id="ARBA00004141"/>
    </source>
</evidence>
<dbReference type="OrthoDB" id="9766361at2"/>
<evidence type="ECO:0000313" key="6">
    <source>
        <dbReference type="EMBL" id="RLK49061.1"/>
    </source>
</evidence>
<keyword evidence="7" id="KW-1185">Reference proteome</keyword>
<dbReference type="GO" id="GO:0004252">
    <property type="term" value="F:serine-type endopeptidase activity"/>
    <property type="evidence" value="ECO:0007669"/>
    <property type="project" value="InterPro"/>
</dbReference>
<keyword evidence="3 5" id="KW-1133">Transmembrane helix</keyword>
<feature type="transmembrane region" description="Helical" evidence="5">
    <location>
        <begin position="55"/>
        <end position="80"/>
    </location>
</feature>
<keyword evidence="2 5" id="KW-0812">Transmembrane</keyword>
<dbReference type="EMBL" id="RCDB01000002">
    <property type="protein sequence ID" value="RLK49061.1"/>
    <property type="molecule type" value="Genomic_DNA"/>
</dbReference>
<organism evidence="6 7">
    <name type="scientific">Microbacterium telephonicum</name>
    <dbReference type="NCBI Taxonomy" id="1714841"/>
    <lineage>
        <taxon>Bacteria</taxon>
        <taxon>Bacillati</taxon>
        <taxon>Actinomycetota</taxon>
        <taxon>Actinomycetes</taxon>
        <taxon>Micrococcales</taxon>
        <taxon>Microbacteriaceae</taxon>
        <taxon>Microbacterium</taxon>
    </lineage>
</organism>
<name>A0A498C9S7_9MICO</name>
<dbReference type="GO" id="GO:0006508">
    <property type="term" value="P:proteolysis"/>
    <property type="evidence" value="ECO:0007669"/>
    <property type="project" value="InterPro"/>
</dbReference>
<dbReference type="Pfam" id="PF13365">
    <property type="entry name" value="Trypsin_2"/>
    <property type="match status" value="1"/>
</dbReference>
<keyword evidence="4 5" id="KW-0472">Membrane</keyword>
<dbReference type="GO" id="GO:0016020">
    <property type="term" value="C:membrane"/>
    <property type="evidence" value="ECO:0007669"/>
    <property type="project" value="UniProtKB-SubCell"/>
</dbReference>
<dbReference type="InterPro" id="IPR009003">
    <property type="entry name" value="Peptidase_S1_PA"/>
</dbReference>
<dbReference type="InterPro" id="IPR001940">
    <property type="entry name" value="Peptidase_S1C"/>
</dbReference>
<dbReference type="InterPro" id="IPR047680">
    <property type="entry name" value="MarP-like"/>
</dbReference>
<feature type="transmembrane region" description="Helical" evidence="5">
    <location>
        <begin position="100"/>
        <end position="120"/>
    </location>
</feature>
<dbReference type="InterPro" id="IPR003825">
    <property type="entry name" value="Colicin-V_CvpA"/>
</dbReference>
<dbReference type="InterPro" id="IPR043504">
    <property type="entry name" value="Peptidase_S1_PA_chymotrypsin"/>
</dbReference>
<gene>
    <name evidence="6" type="ORF">C7474_1193</name>
</gene>
<reference evidence="6 7" key="1">
    <citation type="journal article" date="2015" name="Stand. Genomic Sci.">
        <title>Genomic Encyclopedia of Bacterial and Archaeal Type Strains, Phase III: the genomes of soil and plant-associated and newly described type strains.</title>
        <authorList>
            <person name="Whitman W.B."/>
            <person name="Woyke T."/>
            <person name="Klenk H.P."/>
            <person name="Zhou Y."/>
            <person name="Lilburn T.G."/>
            <person name="Beck B.J."/>
            <person name="De Vos P."/>
            <person name="Vandamme P."/>
            <person name="Eisen J.A."/>
            <person name="Garrity G."/>
            <person name="Hugenholtz P."/>
            <person name="Kyrpides N.C."/>
        </authorList>
    </citation>
    <scope>NUCLEOTIDE SEQUENCE [LARGE SCALE GENOMIC DNA]</scope>
    <source>
        <strain evidence="6 7">S2T63</strain>
    </source>
</reference>
<sequence length="390" mass="38760">MFVVDVIVVAALIVAFAIGLSRGFVATIGTIAGLVVGAFVSAWLVPLVGPLVPDAAWRGAATIGATVALVLLGGAVGSAIGRVVRRGVDRVKLSWLDRTLGAAVGTVATALVLLMVGQSVTATGTPVVSSAVASSKVLGWIDDLTPPPMDTALAQLRALVVDEGIPTLGALFEFEQAPTAPPIALDDPELQQAAASVARIGGTAYACGVSLTGSGFVVADDLVVTNAHVVAGVDAPVVELPGRSAAEGRVVYFDPVDDLAVIAVGSLDARALPLTEQLAPGDRAAVQGYPLGGPFTSIGADVLSEGTVPVPDIYDDSSTPRAVYALAADVQPGNSGGPLLTADGEVAGVVFARGADGEGRGYAMTVAELAPALGAASAQGPTVSTGRCTG</sequence>
<dbReference type="NCBIfam" id="NF033740">
    <property type="entry name" value="MarP_fam_protase"/>
    <property type="match status" value="1"/>
</dbReference>
<evidence type="ECO:0000256" key="4">
    <source>
        <dbReference type="ARBA" id="ARBA00023136"/>
    </source>
</evidence>
<feature type="transmembrane region" description="Helical" evidence="5">
    <location>
        <begin position="31"/>
        <end position="49"/>
    </location>
</feature>
<dbReference type="Proteomes" id="UP000273158">
    <property type="component" value="Unassembled WGS sequence"/>
</dbReference>
<feature type="transmembrane region" description="Helical" evidence="5">
    <location>
        <begin position="6"/>
        <end position="24"/>
    </location>
</feature>
<dbReference type="GO" id="GO:0009403">
    <property type="term" value="P:toxin biosynthetic process"/>
    <property type="evidence" value="ECO:0007669"/>
    <property type="project" value="InterPro"/>
</dbReference>
<evidence type="ECO:0000256" key="2">
    <source>
        <dbReference type="ARBA" id="ARBA00022692"/>
    </source>
</evidence>
<evidence type="ECO:0000256" key="5">
    <source>
        <dbReference type="SAM" id="Phobius"/>
    </source>
</evidence>
<dbReference type="Pfam" id="PF02674">
    <property type="entry name" value="Colicin_V"/>
    <property type="match status" value="1"/>
</dbReference>
<evidence type="ECO:0000313" key="7">
    <source>
        <dbReference type="Proteomes" id="UP000273158"/>
    </source>
</evidence>
<evidence type="ECO:0000256" key="3">
    <source>
        <dbReference type="ARBA" id="ARBA00022989"/>
    </source>
</evidence>
<dbReference type="PANTHER" id="PTHR43019:SF23">
    <property type="entry name" value="PROTEASE DO-LIKE 5, CHLOROPLASTIC"/>
    <property type="match status" value="1"/>
</dbReference>
<dbReference type="SUPFAM" id="SSF50494">
    <property type="entry name" value="Trypsin-like serine proteases"/>
    <property type="match status" value="1"/>
</dbReference>
<comment type="caution">
    <text evidence="6">The sequence shown here is derived from an EMBL/GenBank/DDBJ whole genome shotgun (WGS) entry which is preliminary data.</text>
</comment>
<accession>A0A498C9S7</accession>
<comment type="subcellular location">
    <subcellularLocation>
        <location evidence="1">Membrane</location>
        <topology evidence="1">Multi-pass membrane protein</topology>
    </subcellularLocation>
</comment>